<dbReference type="InterPro" id="IPR039426">
    <property type="entry name" value="TonB-dep_rcpt-like"/>
</dbReference>
<keyword evidence="6 10" id="KW-0798">TonB box</keyword>
<evidence type="ECO:0000256" key="11">
    <source>
        <dbReference type="RuleBase" id="RU003357"/>
    </source>
</evidence>
<organism evidence="15 16">
    <name type="scientific">Candidatus Phycosocius bacilliformis</name>
    <dbReference type="NCBI Taxonomy" id="1445552"/>
    <lineage>
        <taxon>Bacteria</taxon>
        <taxon>Pseudomonadati</taxon>
        <taxon>Pseudomonadota</taxon>
        <taxon>Alphaproteobacteria</taxon>
        <taxon>Caulobacterales</taxon>
        <taxon>Caulobacterales incertae sedis</taxon>
        <taxon>Candidatus Phycosocius</taxon>
    </lineage>
</organism>
<feature type="domain" description="TonB-dependent receptor-like beta-barrel" evidence="13">
    <location>
        <begin position="469"/>
        <end position="952"/>
    </location>
</feature>
<dbReference type="PROSITE" id="PS52016">
    <property type="entry name" value="TONB_DEPENDENT_REC_3"/>
    <property type="match status" value="1"/>
</dbReference>
<evidence type="ECO:0000256" key="1">
    <source>
        <dbReference type="ARBA" id="ARBA00004571"/>
    </source>
</evidence>
<comment type="subcellular location">
    <subcellularLocation>
        <location evidence="1 9">Cell outer membrane</location>
        <topology evidence="1 9">Multi-pass membrane protein</topology>
    </subcellularLocation>
</comment>
<feature type="domain" description="TonB-dependent receptor plug" evidence="14">
    <location>
        <begin position="52"/>
        <end position="168"/>
    </location>
</feature>
<dbReference type="GO" id="GO:0009279">
    <property type="term" value="C:cell outer membrane"/>
    <property type="evidence" value="ECO:0007669"/>
    <property type="project" value="UniProtKB-SubCell"/>
</dbReference>
<dbReference type="Pfam" id="PF07715">
    <property type="entry name" value="Plug"/>
    <property type="match status" value="1"/>
</dbReference>
<proteinExistence type="inferred from homology"/>
<dbReference type="PROSITE" id="PS00430">
    <property type="entry name" value="TONB_DEPENDENT_REC_1"/>
    <property type="match status" value="1"/>
</dbReference>
<dbReference type="InterPro" id="IPR010916">
    <property type="entry name" value="TonB_box_CS"/>
</dbReference>
<evidence type="ECO:0000256" key="5">
    <source>
        <dbReference type="ARBA" id="ARBA00022729"/>
    </source>
</evidence>
<evidence type="ECO:0000256" key="8">
    <source>
        <dbReference type="ARBA" id="ARBA00023237"/>
    </source>
</evidence>
<dbReference type="InterPro" id="IPR036942">
    <property type="entry name" value="Beta-barrel_TonB_sf"/>
</dbReference>
<evidence type="ECO:0000256" key="4">
    <source>
        <dbReference type="ARBA" id="ARBA00022692"/>
    </source>
</evidence>
<protein>
    <submittedName>
        <fullName evidence="15">Vitamin B12 transporter BtuB</fullName>
    </submittedName>
</protein>
<feature type="chain" id="PRO_5015185445" evidence="12">
    <location>
        <begin position="22"/>
        <end position="993"/>
    </location>
</feature>
<keyword evidence="2 9" id="KW-0813">Transport</keyword>
<accession>A0A2P2E747</accession>
<keyword evidence="5 12" id="KW-0732">Signal</keyword>
<evidence type="ECO:0000313" key="16">
    <source>
        <dbReference type="Proteomes" id="UP000245086"/>
    </source>
</evidence>
<evidence type="ECO:0000256" key="12">
    <source>
        <dbReference type="SAM" id="SignalP"/>
    </source>
</evidence>
<evidence type="ECO:0000256" key="6">
    <source>
        <dbReference type="ARBA" id="ARBA00023077"/>
    </source>
</evidence>
<dbReference type="Gene3D" id="2.40.170.20">
    <property type="entry name" value="TonB-dependent receptor, beta-barrel domain"/>
    <property type="match status" value="1"/>
</dbReference>
<dbReference type="InterPro" id="IPR000531">
    <property type="entry name" value="Beta-barrel_TonB"/>
</dbReference>
<evidence type="ECO:0000259" key="13">
    <source>
        <dbReference type="Pfam" id="PF00593"/>
    </source>
</evidence>
<keyword evidence="16" id="KW-1185">Reference proteome</keyword>
<dbReference type="Proteomes" id="UP000245086">
    <property type="component" value="Unassembled WGS sequence"/>
</dbReference>
<evidence type="ECO:0000256" key="10">
    <source>
        <dbReference type="PROSITE-ProRule" id="PRU10143"/>
    </source>
</evidence>
<gene>
    <name evidence="15" type="primary">btuB_1</name>
    <name evidence="15" type="ORF">PbB2_00543</name>
</gene>
<evidence type="ECO:0000313" key="15">
    <source>
        <dbReference type="EMBL" id="GBF56886.1"/>
    </source>
</evidence>
<reference evidence="15 16" key="1">
    <citation type="journal article" date="2018" name="Genome Announc.">
        <title>Draft Genome Sequence of "Candidatus Phycosocius bacilliformis," an Alphaproteobacterial Ectosymbiont of the Hydrocarbon-Producing Green Alga Botryococcus braunii.</title>
        <authorList>
            <person name="Tanabe Y."/>
            <person name="Yamaguchi H."/>
            <person name="Watanabe M.M."/>
        </authorList>
    </citation>
    <scope>NUCLEOTIDE SEQUENCE [LARGE SCALE GENOMIC DNA]</scope>
    <source>
        <strain evidence="15 16">BOTRYCO-2</strain>
    </source>
</reference>
<dbReference type="Gene3D" id="2.170.130.10">
    <property type="entry name" value="TonB-dependent receptor, plug domain"/>
    <property type="match status" value="1"/>
</dbReference>
<keyword evidence="4 9" id="KW-0812">Transmembrane</keyword>
<dbReference type="RefSeq" id="WP_108983727.1">
    <property type="nucleotide sequence ID" value="NZ_BFBR01000001.1"/>
</dbReference>
<keyword evidence="3 9" id="KW-1134">Transmembrane beta strand</keyword>
<dbReference type="PANTHER" id="PTHR47234:SF2">
    <property type="entry name" value="TONB-DEPENDENT RECEPTOR"/>
    <property type="match status" value="1"/>
</dbReference>
<evidence type="ECO:0000259" key="14">
    <source>
        <dbReference type="Pfam" id="PF07715"/>
    </source>
</evidence>
<dbReference type="OrthoDB" id="7051241at2"/>
<evidence type="ECO:0000256" key="7">
    <source>
        <dbReference type="ARBA" id="ARBA00023136"/>
    </source>
</evidence>
<evidence type="ECO:0000256" key="9">
    <source>
        <dbReference type="PROSITE-ProRule" id="PRU01360"/>
    </source>
</evidence>
<comment type="similarity">
    <text evidence="9 11">Belongs to the TonB-dependent receptor family.</text>
</comment>
<dbReference type="SUPFAM" id="SSF56935">
    <property type="entry name" value="Porins"/>
    <property type="match status" value="1"/>
</dbReference>
<dbReference type="Pfam" id="PF00593">
    <property type="entry name" value="TonB_dep_Rec_b-barrel"/>
    <property type="match status" value="1"/>
</dbReference>
<dbReference type="AlphaFoldDB" id="A0A2P2E747"/>
<keyword evidence="7 9" id="KW-0472">Membrane</keyword>
<evidence type="ECO:0000256" key="2">
    <source>
        <dbReference type="ARBA" id="ARBA00022448"/>
    </source>
</evidence>
<dbReference type="EMBL" id="BFBR01000001">
    <property type="protein sequence ID" value="GBF56886.1"/>
    <property type="molecule type" value="Genomic_DNA"/>
</dbReference>
<dbReference type="InterPro" id="IPR037066">
    <property type="entry name" value="Plug_dom_sf"/>
</dbReference>
<comment type="caution">
    <text evidence="15">The sequence shown here is derived from an EMBL/GenBank/DDBJ whole genome shotgun (WGS) entry which is preliminary data.</text>
</comment>
<dbReference type="PANTHER" id="PTHR47234">
    <property type="match status" value="1"/>
</dbReference>
<feature type="signal peptide" evidence="12">
    <location>
        <begin position="1"/>
        <end position="21"/>
    </location>
</feature>
<keyword evidence="8 9" id="KW-0998">Cell outer membrane</keyword>
<name>A0A2P2E747_9PROT</name>
<evidence type="ECO:0000256" key="3">
    <source>
        <dbReference type="ARBA" id="ARBA00022452"/>
    </source>
</evidence>
<sequence length="993" mass="106993">MKLRNWAQVGLATCLAGPALAQNAPAPADTEVKSVETIIVTGSSIRRQVETSALPLQIINRDDLKREGISSPEQLISYLTANVAGIDNLAANADVTENRGARGGSFANLRGQGSAGTLILLNGRRVAAHGINGGAVDINQLPIAAMQRIDVLKDGASAIYGTDAIGGVINFITRTDFQGLKANAFTDVTEQGGGNIYQASLLAGYGDISTQNFNIMATVSYRKNEELLASERDFIDTFQINRGLSVDTRGTPFGTIFPLATSATSPFTPNGTLWGTTTTAPLVPGSTTLRYTGGVNPLALPGGLGCTAIKDMDDYAEQLWFSPTNSVTASLACSWDTGEQASIQQEQETLNGLVRAVYRFGEHQIVGEFTASEATADNRFSHIQLTPNASAITGPDSTSLNFAYFRIPGVNDAIYDRIANALVAAFPTDTALAGRRALNLPIAMRWRCIECGRREISTTTTTNRFFLGADGPLPLDGWSYRVGASQATSEAESVLGSGYYYRNALTVNGVQKNNGIVNVFNSGVINPFLRPGETQTAAGLAALETASARGVRLFGGKFTVTQYDGSLSGPLFELPAGKVYAAVGVDFRTEEYEFNGDRRVAAERANILGAPFDDANALNAVSRDVKAVFAEVVVPVLDNLEITVAGRVDEYDGFGRTTNPKYAFKYRPLEMLLFRGSYSTGFRVPSFNQIYNGTTSVDLALGSAVVDPKTCPTLVVSTLPGCGNILDLGPVRETTGGNRGLGPEEAENLSLGFVLNFAGNATASVDWWRIERTGTIATLTRTQLQQNYNDFADKFVRDPASGRIVEIDRRILNAGGSLMEGMEISLRNSGEFMGTKWVAALDGTHIINRQSKLLPSAAYGPNEVDKWTRFQDLTLSWRHNAYVTLTRGDWSATFSQSYRPSYLDNASYLGIASGVFVPADYQQRVKSYTTYNTTVTYRGIKNMVVTGGIKNIFNTDPPFTLSYDSDLGSGSSWDPRVTDPRGRAFTLSVEYDF</sequence>
<feature type="short sequence motif" description="TonB box" evidence="10">
    <location>
        <begin position="37"/>
        <end position="43"/>
    </location>
</feature>
<dbReference type="InterPro" id="IPR012910">
    <property type="entry name" value="Plug_dom"/>
</dbReference>